<dbReference type="EMBL" id="FUZA01000007">
    <property type="protein sequence ID" value="SKC13441.1"/>
    <property type="molecule type" value="Genomic_DNA"/>
</dbReference>
<dbReference type="RefSeq" id="WP_082217042.1">
    <property type="nucleotide sequence ID" value="NZ_FUZA01000007.1"/>
</dbReference>
<evidence type="ECO:0000259" key="1">
    <source>
        <dbReference type="Pfam" id="PF03724"/>
    </source>
</evidence>
<accession>A0A1T5GYI5</accession>
<dbReference type="InterPro" id="IPR005184">
    <property type="entry name" value="DUF306_Meta_HslJ"/>
</dbReference>
<dbReference type="Pfam" id="PF03724">
    <property type="entry name" value="META"/>
    <property type="match status" value="1"/>
</dbReference>
<dbReference type="InterPro" id="IPR038670">
    <property type="entry name" value="HslJ-like_sf"/>
</dbReference>
<dbReference type="STRING" id="651661.SAMN05660293_04582"/>
<protein>
    <submittedName>
        <fullName evidence="2">META domain-containing protein</fullName>
    </submittedName>
</protein>
<evidence type="ECO:0000313" key="2">
    <source>
        <dbReference type="EMBL" id="SKC13441.1"/>
    </source>
</evidence>
<dbReference type="PROSITE" id="PS51257">
    <property type="entry name" value="PROKAR_LIPOPROTEIN"/>
    <property type="match status" value="1"/>
</dbReference>
<sequence length="142" mass="15972">MKKIIPQLTFLFGIFAMFSCGKTTTISSNMELTGKWELQSIVQNSDTIQKPALAKGQMPISLNFKEKGELEGTTSTNILTGFYETAQQNTIQMGGGGTERAETQWGNLFVNALPNVNLYDLKMNRLVLYYENNNQMIFSRVQ</sequence>
<feature type="domain" description="DUF306" evidence="1">
    <location>
        <begin position="32"/>
        <end position="135"/>
    </location>
</feature>
<gene>
    <name evidence="2" type="ORF">SAMN05660293_04582</name>
</gene>
<keyword evidence="3" id="KW-1185">Reference proteome</keyword>
<dbReference type="OrthoDB" id="955799at2"/>
<evidence type="ECO:0000313" key="3">
    <source>
        <dbReference type="Proteomes" id="UP000190897"/>
    </source>
</evidence>
<reference evidence="3" key="1">
    <citation type="submission" date="2017-02" db="EMBL/GenBank/DDBJ databases">
        <authorList>
            <person name="Varghese N."/>
            <person name="Submissions S."/>
        </authorList>
    </citation>
    <scope>NUCLEOTIDE SEQUENCE [LARGE SCALE GENOMIC DNA]</scope>
    <source>
        <strain evidence="3">DSM 22270</strain>
    </source>
</reference>
<dbReference type="Gene3D" id="2.40.128.270">
    <property type="match status" value="1"/>
</dbReference>
<organism evidence="2 3">
    <name type="scientific">Dyadobacter psychrophilus</name>
    <dbReference type="NCBI Taxonomy" id="651661"/>
    <lineage>
        <taxon>Bacteria</taxon>
        <taxon>Pseudomonadati</taxon>
        <taxon>Bacteroidota</taxon>
        <taxon>Cytophagia</taxon>
        <taxon>Cytophagales</taxon>
        <taxon>Spirosomataceae</taxon>
        <taxon>Dyadobacter</taxon>
    </lineage>
</organism>
<proteinExistence type="predicted"/>
<name>A0A1T5GYI5_9BACT</name>
<dbReference type="Proteomes" id="UP000190897">
    <property type="component" value="Unassembled WGS sequence"/>
</dbReference>
<dbReference type="AlphaFoldDB" id="A0A1T5GYI5"/>